<dbReference type="EMBL" id="CAJPDT010000116">
    <property type="protein sequence ID" value="CAF9939257.1"/>
    <property type="molecule type" value="Genomic_DNA"/>
</dbReference>
<organism evidence="1 2">
    <name type="scientific">Imshaugia aleurites</name>
    <dbReference type="NCBI Taxonomy" id="172621"/>
    <lineage>
        <taxon>Eukaryota</taxon>
        <taxon>Fungi</taxon>
        <taxon>Dikarya</taxon>
        <taxon>Ascomycota</taxon>
        <taxon>Pezizomycotina</taxon>
        <taxon>Lecanoromycetes</taxon>
        <taxon>OSLEUM clade</taxon>
        <taxon>Lecanoromycetidae</taxon>
        <taxon>Lecanorales</taxon>
        <taxon>Lecanorineae</taxon>
        <taxon>Parmeliaceae</taxon>
        <taxon>Imshaugia</taxon>
    </lineage>
</organism>
<keyword evidence="2" id="KW-1185">Reference proteome</keyword>
<evidence type="ECO:0000313" key="1">
    <source>
        <dbReference type="EMBL" id="CAF9939257.1"/>
    </source>
</evidence>
<protein>
    <submittedName>
        <fullName evidence="1">Uncharacterized protein</fullName>
    </submittedName>
</protein>
<sequence>MSPVLSAPTITADASPWIPRSLKSLFEPRAVTNQCGGTGLYITNGGSNTQTFKVFEGKWSINADPFGNPTTLAPKTSGAVTLPPGFIGHIQRGNLLPATWVEFNMVDGAADGDVSLEMGCDGAATIQASAGSGGVLGFSKDINVGAPSDAYFNPKDVPTNFPGIATTATNVLDRTGDTLPAINANTLAYEQSVVTQSEVYLTGGSGTNQTIASDNCLLITFYEGY</sequence>
<dbReference type="OrthoDB" id="5959761at2759"/>
<evidence type="ECO:0000313" key="2">
    <source>
        <dbReference type="Proteomes" id="UP000664534"/>
    </source>
</evidence>
<name>A0A8H3PER5_9LECA</name>
<dbReference type="AlphaFoldDB" id="A0A8H3PER5"/>
<proteinExistence type="predicted"/>
<gene>
    <name evidence="1" type="ORF">IMSHALPRED_001272</name>
</gene>
<reference evidence="1" key="1">
    <citation type="submission" date="2021-03" db="EMBL/GenBank/DDBJ databases">
        <authorList>
            <person name="Tagirdzhanova G."/>
        </authorList>
    </citation>
    <scope>NUCLEOTIDE SEQUENCE</scope>
</reference>
<accession>A0A8H3PER5</accession>
<comment type="caution">
    <text evidence="1">The sequence shown here is derived from an EMBL/GenBank/DDBJ whole genome shotgun (WGS) entry which is preliminary data.</text>
</comment>
<dbReference type="Proteomes" id="UP000664534">
    <property type="component" value="Unassembled WGS sequence"/>
</dbReference>